<dbReference type="RefSeq" id="WP_084185232.1">
    <property type="nucleotide sequence ID" value="NZ_FSRA01000001.1"/>
</dbReference>
<evidence type="ECO:0000259" key="6">
    <source>
        <dbReference type="Pfam" id="PF07980"/>
    </source>
</evidence>
<keyword evidence="9" id="KW-1185">Reference proteome</keyword>
<dbReference type="InterPro" id="IPR011990">
    <property type="entry name" value="TPR-like_helical_dom_sf"/>
</dbReference>
<dbReference type="SUPFAM" id="SSF48452">
    <property type="entry name" value="TPR-like"/>
    <property type="match status" value="1"/>
</dbReference>
<evidence type="ECO:0000256" key="4">
    <source>
        <dbReference type="ARBA" id="ARBA00023136"/>
    </source>
</evidence>
<feature type="domain" description="SusD-like N-terminal" evidence="7">
    <location>
        <begin position="30"/>
        <end position="239"/>
    </location>
</feature>
<evidence type="ECO:0000313" key="9">
    <source>
        <dbReference type="Proteomes" id="UP000185003"/>
    </source>
</evidence>
<dbReference type="OrthoDB" id="608091at2"/>
<evidence type="ECO:0000259" key="7">
    <source>
        <dbReference type="Pfam" id="PF14322"/>
    </source>
</evidence>
<name>A0A1N6D105_9BACT</name>
<sequence length="640" mass="72663">MIKKKYKHFIYGLAGLCFVTLWIPGCKKAFLDVTPDNIATVELAFNSQSEAEKYLFTCYSYLPNDGEVQENPAFMGADEMWMEFPTVRISSYVWNIGRGNQNKAAPFVDYWGSNTSLYRAIRDCNVFLENVQDLSKVPDLGIDMRTRWIGEAQFLKAYYHYILLRNYGPIVIVDKNLPIDAPIAEMRVKRMPVDSAVNYISALLDTASTRLPERIQNNATEMGRITKVIAAAVKAKLLLMVASPLYNGNPDFATFKNKDGSLLFNPTFDIAKWQRAADACKAAITAAEATGSALYVFPPSPEFNIKDTTRIQMSLRGAVSEPLNKEVIWPLTNSTTFNLQAFSMAHTDPAQSSNTGSIAVMAPTMKMVSLFYTKNGVPIAEDKTLSFVNPTELRTAVRAEKYNIIENYRTARINFDREPRFYSSLGFDGGVWYMSNSTSNSDDNTWTVQSKKGQFGSGLATPITGYYPKKLVNRKFIWQANNAIFVENYAWPAIRLADMYLMYAEALNEAQGPVADVHEYINRVRTRAGLRSVAESWSNFSSNPSKYSSKEGMRAIIRQERTIELAFEANRFWDLRRWKEAGQQLNGNIQGWDVNQSDINLYYKTQTFFTQKFVVPRDYFWPIGEADMRVNQNLVQNPGW</sequence>
<dbReference type="STRING" id="536979.SAMN04488055_0057"/>
<feature type="domain" description="RagB/SusD" evidence="6">
    <location>
        <begin position="325"/>
        <end position="640"/>
    </location>
</feature>
<dbReference type="InterPro" id="IPR012944">
    <property type="entry name" value="SusD_RagB_dom"/>
</dbReference>
<dbReference type="Pfam" id="PF07980">
    <property type="entry name" value="SusD_RagB"/>
    <property type="match status" value="1"/>
</dbReference>
<dbReference type="GO" id="GO:0009279">
    <property type="term" value="C:cell outer membrane"/>
    <property type="evidence" value="ECO:0007669"/>
    <property type="project" value="UniProtKB-SubCell"/>
</dbReference>
<reference evidence="8 9" key="1">
    <citation type="submission" date="2016-11" db="EMBL/GenBank/DDBJ databases">
        <authorList>
            <person name="Jaros S."/>
            <person name="Januszkiewicz K."/>
            <person name="Wedrychowicz H."/>
        </authorList>
    </citation>
    <scope>NUCLEOTIDE SEQUENCE [LARGE SCALE GENOMIC DNA]</scope>
    <source>
        <strain evidence="8 9">DSM 24787</strain>
    </source>
</reference>
<dbReference type="EMBL" id="FSRA01000001">
    <property type="protein sequence ID" value="SIN64404.1"/>
    <property type="molecule type" value="Genomic_DNA"/>
</dbReference>
<protein>
    <submittedName>
        <fullName evidence="8">Starch-binding associating with outer membrane</fullName>
    </submittedName>
</protein>
<comment type="similarity">
    <text evidence="2">Belongs to the SusD family.</text>
</comment>
<accession>A0A1N6D105</accession>
<keyword evidence="5" id="KW-0998">Cell outer membrane</keyword>
<evidence type="ECO:0000256" key="1">
    <source>
        <dbReference type="ARBA" id="ARBA00004442"/>
    </source>
</evidence>
<evidence type="ECO:0000313" key="8">
    <source>
        <dbReference type="EMBL" id="SIN64404.1"/>
    </source>
</evidence>
<dbReference type="AlphaFoldDB" id="A0A1N6D105"/>
<keyword evidence="3" id="KW-0732">Signal</keyword>
<keyword evidence="4" id="KW-0472">Membrane</keyword>
<comment type="subcellular location">
    <subcellularLocation>
        <location evidence="1">Cell outer membrane</location>
    </subcellularLocation>
</comment>
<evidence type="ECO:0000256" key="2">
    <source>
        <dbReference type="ARBA" id="ARBA00006275"/>
    </source>
</evidence>
<dbReference type="InterPro" id="IPR033985">
    <property type="entry name" value="SusD-like_N"/>
</dbReference>
<proteinExistence type="inferred from homology"/>
<evidence type="ECO:0000256" key="5">
    <source>
        <dbReference type="ARBA" id="ARBA00023237"/>
    </source>
</evidence>
<organism evidence="8 9">
    <name type="scientific">Chitinophaga niabensis</name>
    <dbReference type="NCBI Taxonomy" id="536979"/>
    <lineage>
        <taxon>Bacteria</taxon>
        <taxon>Pseudomonadati</taxon>
        <taxon>Bacteroidota</taxon>
        <taxon>Chitinophagia</taxon>
        <taxon>Chitinophagales</taxon>
        <taxon>Chitinophagaceae</taxon>
        <taxon>Chitinophaga</taxon>
    </lineage>
</organism>
<dbReference type="Proteomes" id="UP000185003">
    <property type="component" value="Unassembled WGS sequence"/>
</dbReference>
<gene>
    <name evidence="8" type="ORF">SAMN04488055_0057</name>
</gene>
<dbReference type="Pfam" id="PF14322">
    <property type="entry name" value="SusD-like_3"/>
    <property type="match status" value="1"/>
</dbReference>
<evidence type="ECO:0000256" key="3">
    <source>
        <dbReference type="ARBA" id="ARBA00022729"/>
    </source>
</evidence>
<dbReference type="Gene3D" id="1.25.40.390">
    <property type="match status" value="1"/>
</dbReference>